<organism evidence="4 5">
    <name type="scientific">Lactococcus lactis subsp. lactis NCDO 2118</name>
    <dbReference type="NCBI Taxonomy" id="1117941"/>
    <lineage>
        <taxon>Bacteria</taxon>
        <taxon>Bacillati</taxon>
        <taxon>Bacillota</taxon>
        <taxon>Bacilli</taxon>
        <taxon>Lactobacillales</taxon>
        <taxon>Streptococcaceae</taxon>
        <taxon>Lactococcus</taxon>
    </lineage>
</organism>
<evidence type="ECO:0000313" key="4">
    <source>
        <dbReference type="EMBL" id="AII12687.1"/>
    </source>
</evidence>
<dbReference type="InterPro" id="IPR001849">
    <property type="entry name" value="PH_domain"/>
</dbReference>
<dbReference type="Pfam" id="PF13676">
    <property type="entry name" value="TIR_2"/>
    <property type="match status" value="1"/>
</dbReference>
<sequence length="311" mass="35645">MGNDKNVTILYSGDSEEHRQWVQSLANELESNQINVTYDQNSLEFGDDVNQFMEIAVDSASTILAICSKEYKKKIDNRDGGSGYEGRMIADKIKNKSARVIPVVLGGFENVLPKMMVSLTGVDLGKGFEDKEFAKLLTLIHGYKINPSKPVKNPRETIAKIMNISQENIEVDDEINFQNIFIEGIISEKVTSPRNDGTRGSALYNIPFQLNYSPKHRWSEYFLHYWNNPPRFTTMHRSNIASISRDIIWLKGTTLEEVKDYHKDTLLLAIAEANKSFRSELLKAKKEKQVEEQREKDFRERVTKAVDDIIF</sequence>
<dbReference type="RefSeq" id="WP_012897794.1">
    <property type="nucleotide sequence ID" value="NZ_CP009054.1"/>
</dbReference>
<dbReference type="InterPro" id="IPR013568">
    <property type="entry name" value="SEFIR_dom"/>
</dbReference>
<evidence type="ECO:0000313" key="5">
    <source>
        <dbReference type="Proteomes" id="UP000028594"/>
    </source>
</evidence>
<dbReference type="Gene3D" id="3.40.50.10140">
    <property type="entry name" value="Toll/interleukin-1 receptor homology (TIR) domain"/>
    <property type="match status" value="1"/>
</dbReference>
<dbReference type="PROSITE" id="PS50003">
    <property type="entry name" value="PH_DOMAIN"/>
    <property type="match status" value="1"/>
</dbReference>
<dbReference type="EMBL" id="CP009054">
    <property type="protein sequence ID" value="AII12687.1"/>
    <property type="molecule type" value="Genomic_DNA"/>
</dbReference>
<accession>A0ABC8A665</accession>
<evidence type="ECO:0000259" key="3">
    <source>
        <dbReference type="PROSITE" id="PS51534"/>
    </source>
</evidence>
<feature type="coiled-coil region" evidence="1">
    <location>
        <begin position="274"/>
        <end position="301"/>
    </location>
</feature>
<dbReference type="AlphaFoldDB" id="A0ABC8A665"/>
<feature type="domain" description="PH" evidence="2">
    <location>
        <begin position="1"/>
        <end position="30"/>
    </location>
</feature>
<evidence type="ECO:0000256" key="1">
    <source>
        <dbReference type="SAM" id="Coils"/>
    </source>
</evidence>
<feature type="domain" description="SEFIR" evidence="3">
    <location>
        <begin position="4"/>
        <end position="133"/>
    </location>
</feature>
<dbReference type="Proteomes" id="UP000028594">
    <property type="component" value="Chromosome"/>
</dbReference>
<dbReference type="InterPro" id="IPR000157">
    <property type="entry name" value="TIR_dom"/>
</dbReference>
<gene>
    <name evidence="4" type="ORF">NCDO2118_1204</name>
</gene>
<proteinExistence type="predicted"/>
<keyword evidence="1" id="KW-0175">Coiled coil</keyword>
<dbReference type="KEGG" id="llx:NCDO2118_1204"/>
<dbReference type="SUPFAM" id="SSF52200">
    <property type="entry name" value="Toll/Interleukin receptor TIR domain"/>
    <property type="match status" value="1"/>
</dbReference>
<reference evidence="4 5" key="1">
    <citation type="submission" date="2014-07" db="EMBL/GenBank/DDBJ databases">
        <title>Genome sequence of Lactococcus lactis subsp. lactis NCDO 2118, a GABA-producing strain.</title>
        <authorList>
            <person name="Oliveira L.C."/>
            <person name="Saraiva T.D.L."/>
            <person name="Soares S.C."/>
            <person name="Ramos R.T.J."/>
            <person name="Sa P.H.C.G."/>
            <person name="Carneiro A.R."/>
            <person name="Miranda F."/>
            <person name="Freire M."/>
            <person name="Renan W."/>
            <person name="Oliveira A.F.Jr."/>
            <person name="Santos A.R."/>
            <person name="Pinto A.C."/>
            <person name="Souza B.M."/>
            <person name="Castro C.P."/>
            <person name="Diniz C.A.A."/>
            <person name="Rocha C.S."/>
            <person name="Mariano D.C.B."/>
            <person name="Aguiar E.L."/>
            <person name="Folador E.L."/>
            <person name="Barbosa E.G.V."/>
            <person name="Aburjaile F.F."/>
            <person name="Goncalves L.A."/>
            <person name="Guimaraes L.C."/>
            <person name="Azevedo M.S.P."/>
            <person name="Agresti P.C.M."/>
            <person name="Faria R.F."/>
            <person name="Tiwari S."/>
            <person name="Almeida S.S."/>
            <person name="Hassan S.S."/>
            <person name="Pereira V.B."/>
            <person name="Abreu V.A.C."/>
            <person name="Pereira U.P."/>
            <person name="Dorella F.A."/>
            <person name="Carvalho A.F."/>
            <person name="Pereira F.L."/>
            <person name="Leal C.A.G."/>
            <person name="Figueiredo H.C.P."/>
            <person name="Silva A."/>
            <person name="Miyoshi A."/>
            <person name="Azevedo V."/>
        </authorList>
    </citation>
    <scope>NUCLEOTIDE SEQUENCE [LARGE SCALE GENOMIC DNA]</scope>
    <source>
        <strain evidence="4 5">NCDO 2118</strain>
    </source>
</reference>
<dbReference type="PROSITE" id="PS51534">
    <property type="entry name" value="SEFIR"/>
    <property type="match status" value="1"/>
</dbReference>
<dbReference type="InterPro" id="IPR035897">
    <property type="entry name" value="Toll_tir_struct_dom_sf"/>
</dbReference>
<evidence type="ECO:0008006" key="6">
    <source>
        <dbReference type="Google" id="ProtNLM"/>
    </source>
</evidence>
<evidence type="ECO:0000259" key="2">
    <source>
        <dbReference type="PROSITE" id="PS50003"/>
    </source>
</evidence>
<protein>
    <recommendedName>
        <fullName evidence="6">TIR domain-containing protein</fullName>
    </recommendedName>
</protein>
<name>A0ABC8A665_LACLL</name>